<reference evidence="3 4" key="1">
    <citation type="journal article" date="2015" name="Sci. Rep.">
        <title>Genome of the facultative scuticociliatosis pathogen Pseudocohnilembus persalinus provides insight into its virulence through horizontal gene transfer.</title>
        <authorList>
            <person name="Xiong J."/>
            <person name="Wang G."/>
            <person name="Cheng J."/>
            <person name="Tian M."/>
            <person name="Pan X."/>
            <person name="Warren A."/>
            <person name="Jiang C."/>
            <person name="Yuan D."/>
            <person name="Miao W."/>
        </authorList>
    </citation>
    <scope>NUCLEOTIDE SEQUENCE [LARGE SCALE GENOMIC DNA]</scope>
    <source>
        <strain evidence="3">36N120E</strain>
    </source>
</reference>
<evidence type="ECO:0000256" key="1">
    <source>
        <dbReference type="SAM" id="MobiDB-lite"/>
    </source>
</evidence>
<feature type="transmembrane region" description="Helical" evidence="2">
    <location>
        <begin position="20"/>
        <end position="37"/>
    </location>
</feature>
<dbReference type="EMBL" id="LDAU01000156">
    <property type="protein sequence ID" value="KRX02228.1"/>
    <property type="molecule type" value="Genomic_DNA"/>
</dbReference>
<evidence type="ECO:0000313" key="3">
    <source>
        <dbReference type="EMBL" id="KRX02228.1"/>
    </source>
</evidence>
<accession>A0A0V0QJ15</accession>
<evidence type="ECO:0000256" key="2">
    <source>
        <dbReference type="SAM" id="Phobius"/>
    </source>
</evidence>
<feature type="region of interest" description="Disordered" evidence="1">
    <location>
        <begin position="649"/>
        <end position="677"/>
    </location>
</feature>
<dbReference type="AlphaFoldDB" id="A0A0V0QJ15"/>
<organism evidence="3 4">
    <name type="scientific">Pseudocohnilembus persalinus</name>
    <name type="common">Ciliate</name>
    <dbReference type="NCBI Taxonomy" id="266149"/>
    <lineage>
        <taxon>Eukaryota</taxon>
        <taxon>Sar</taxon>
        <taxon>Alveolata</taxon>
        <taxon>Ciliophora</taxon>
        <taxon>Intramacronucleata</taxon>
        <taxon>Oligohymenophorea</taxon>
        <taxon>Scuticociliatia</taxon>
        <taxon>Philasterida</taxon>
        <taxon>Pseudocohnilembidae</taxon>
        <taxon>Pseudocohnilembus</taxon>
    </lineage>
</organism>
<proteinExistence type="predicted"/>
<dbReference type="PANTHER" id="PTHR31398:SF0">
    <property type="entry name" value="MEIOTIC NUCLEAR DIVISION PROTEIN 1 HOMOLOG"/>
    <property type="match status" value="1"/>
</dbReference>
<keyword evidence="4" id="KW-1185">Reference proteome</keyword>
<feature type="compositionally biased region" description="Low complexity" evidence="1">
    <location>
        <begin position="655"/>
        <end position="674"/>
    </location>
</feature>
<name>A0A0V0QJ15_PSEPJ</name>
<evidence type="ECO:0008006" key="5">
    <source>
        <dbReference type="Google" id="ProtNLM"/>
    </source>
</evidence>
<dbReference type="InParanoid" id="A0A0V0QJ15"/>
<dbReference type="OrthoDB" id="297833at2759"/>
<evidence type="ECO:0000313" key="4">
    <source>
        <dbReference type="Proteomes" id="UP000054937"/>
    </source>
</evidence>
<keyword evidence="2" id="KW-0472">Membrane</keyword>
<keyword evidence="2" id="KW-0812">Transmembrane</keyword>
<dbReference type="Proteomes" id="UP000054937">
    <property type="component" value="Unassembled WGS sequence"/>
</dbReference>
<protein>
    <recommendedName>
        <fullName evidence="5">Transmembrane protein</fullName>
    </recommendedName>
</protein>
<comment type="caution">
    <text evidence="3">The sequence shown here is derived from an EMBL/GenBank/DDBJ whole genome shotgun (WGS) entry which is preliminary data.</text>
</comment>
<gene>
    <name evidence="3" type="ORF">PPERSA_04850</name>
</gene>
<keyword evidence="2" id="KW-1133">Transmembrane helix</keyword>
<sequence length="997" mass="117700">MFGQRVELNIQGEREYTTTSGGILTLLLGSLLISIMYKKTYEFISKEEVSIYQTKTFEQEPSLLNLTDNNFMFAVQIQQTVYDYIQNPYFIIEVQQRHYERDDEGNLNKIQTPMILEPCTIDHWRATLGNETYELLSQFDINNYLCPPIGYDELALSGVYYTENFDFVKINVVDCYEAENNKGYYQKWDYECLDADTLSKAVDQEGDLKFQIIASNNIVNPQDEKTIQKYITEEYYFTFKPGELFVQADIFIQHQTMEIYNNLFPYQSENIEDFVFPVMEPSEVKETYTSTKYEGEYSSFYLRKSRYTTTIEKSFMSFEDLLSYIGGFANVLYIVIGLVAYELNYEQQLIEVANSLYFFKRNNQQGGGNNNNKIQNNEKRVEIQQNYPLGQRIYQPFNQKKRKNLSIQKIIDKKSKEINKQGFTSRFEFLSSKLKEKIFRTSNVTLNVQYFIYRATMGRFFNNEETQLVDKARDLASSQLDVLKLINRIQEIERLKNVLLTRDQITLFNYFPKPLVQVDPNKEIKDKLQHDQLKNLSVQNQFSKQRASFKQRQSVTITKALYGLKHEEASPEFTEFQNRLGLESYHRLETKKQMNKSSSSKMKMNESKTQKNNNNINMALCKESADSQNSQESKCQDNFSLNTTIQQPKIKQKNNKQQQKQNQQQHLGQDNQNQEKVTQNNIFQKQKQKVEFQDDSKQQQNIQMQLINQIRSKSISSASSIHKKTLSVPLNIIQNKIDSNEQLNQYQNYFQNDKSKQMQKQNAKIIENQKDNENKETNIDKKFQQNQKINFYDLQQYNENKINKDIQMEQKHYYEENQDDTNQDQNQITNYNMILDSEADFFPQSSTYRSSNNNHQQNFGSLNYINMSNLNSTKRGILLANTNNINSNNYSINNNQVNINDKKIQEKYKSNIQNIKDMRDYIDSNPNTDRQLQNFDTDFDSGNNQYQSTDFENYIVQKGQLNQEKKHIFVAKSNQQQNIKNIMLNNQKTQNFQKRPK</sequence>
<feature type="region of interest" description="Disordered" evidence="1">
    <location>
        <begin position="587"/>
        <end position="614"/>
    </location>
</feature>
<dbReference type="GO" id="GO:0007131">
    <property type="term" value="P:reciprocal meiotic recombination"/>
    <property type="evidence" value="ECO:0007669"/>
    <property type="project" value="TreeGrafter"/>
</dbReference>
<dbReference type="PANTHER" id="PTHR31398">
    <property type="entry name" value="MEIOTIC NUCLEAR DIVISION PROTEIN 1 HOMOLOG"/>
    <property type="match status" value="1"/>
</dbReference>
<dbReference type="GO" id="GO:0005634">
    <property type="term" value="C:nucleus"/>
    <property type="evidence" value="ECO:0007669"/>
    <property type="project" value="TreeGrafter"/>
</dbReference>
<feature type="transmembrane region" description="Helical" evidence="2">
    <location>
        <begin position="321"/>
        <end position="341"/>
    </location>
</feature>
<dbReference type="OMA" id="TANIYIN"/>